<protein>
    <recommendedName>
        <fullName evidence="5">DUF3447 domain-containing protein</fullName>
    </recommendedName>
</protein>
<dbReference type="Gene3D" id="1.25.40.20">
    <property type="entry name" value="Ankyrin repeat-containing domain"/>
    <property type="match status" value="1"/>
</dbReference>
<evidence type="ECO:0008006" key="5">
    <source>
        <dbReference type="Google" id="ProtNLM"/>
    </source>
</evidence>
<reference evidence="3 4" key="1">
    <citation type="submission" date="2024-04" db="EMBL/GenBank/DDBJ databases">
        <title>Tritrichomonas musculus Genome.</title>
        <authorList>
            <person name="Alves-Ferreira E."/>
            <person name="Grigg M."/>
            <person name="Lorenzi H."/>
            <person name="Galac M."/>
        </authorList>
    </citation>
    <scope>NUCLEOTIDE SEQUENCE [LARGE SCALE GENOMIC DNA]</scope>
    <source>
        <strain evidence="3 4">EAF2021</strain>
    </source>
</reference>
<proteinExistence type="predicted"/>
<evidence type="ECO:0000313" key="3">
    <source>
        <dbReference type="EMBL" id="KAK8846488.1"/>
    </source>
</evidence>
<dbReference type="InterPro" id="IPR036770">
    <property type="entry name" value="Ankyrin_rpt-contain_sf"/>
</dbReference>
<gene>
    <name evidence="3" type="ORF">M9Y10_020511</name>
</gene>
<dbReference type="Proteomes" id="UP001470230">
    <property type="component" value="Unassembled WGS sequence"/>
</dbReference>
<dbReference type="InterPro" id="IPR002110">
    <property type="entry name" value="Ankyrin_rpt"/>
</dbReference>
<accession>A0ABR2HGG8</accession>
<sequence>MKDVEENLLIFLEKQDFNEFNDYLQNQKISENKYELKSFLYLIVAISNHHYRTQQFFTKIEQIIKSLQEKIQYFFSNFEIFRIFQASKRILLFLFKLKIITPTEDIYYVINTKDKYINRNYLEYFYLEFEQYMDEKTKSSIQIPKIIDEFNEKRENGENDNYICQLIRNDLVIDFIKYINKENISPSTQILRSIYETNLFLTNHLPSLIEYSAFYGSIQIFRYLYYQNVEISTSIWPFAVHGRNAEIIHFLEEKKVKTLSNTYQYLVIETIKCHHKELTDYFLSNFCGNEKIYDYYLYRKSLKYYNFSFFSNKSVCSLIDSCKANPELNILYYLCKYDYNIMVEFILTRYKGIDVNYEHNIYKPFSISLLDIVICIEVKNGDLSNISKIEEEEDPDEYMLRYYKRIKDNMKYIEYKYDQEISPILHIAIRKGNIDLIQFLFTIPRIDINSRSTKISKELKYESCNDYYIIKEKMSLLNEAIESGYTDVVQILLNDKSFDVNNRLLMKKQFENCFSTAHPIYIERREETSLQQAIKRENINIVKLLLSNPIINVNLKSSSVIHESGGCYVFVSTDKYIEKSSLFFAINSENNKNKLELIKLLLSISNIDVNFGIKEYLSEFEEDRKLLQEKSTLYLAVENENLEIIQLLLEQPLIDIDFLCTLYDIKDHKKLMQKKTALNLATEIKNNEIVQLLNK</sequence>
<evidence type="ECO:0000256" key="1">
    <source>
        <dbReference type="ARBA" id="ARBA00022737"/>
    </source>
</evidence>
<dbReference type="SMART" id="SM00248">
    <property type="entry name" value="ANK"/>
    <property type="match status" value="6"/>
</dbReference>
<keyword evidence="1" id="KW-0677">Repeat</keyword>
<evidence type="ECO:0000256" key="2">
    <source>
        <dbReference type="ARBA" id="ARBA00023043"/>
    </source>
</evidence>
<dbReference type="SUPFAM" id="SSF48403">
    <property type="entry name" value="Ankyrin repeat"/>
    <property type="match status" value="1"/>
</dbReference>
<name>A0ABR2HGG8_9EUKA</name>
<evidence type="ECO:0000313" key="4">
    <source>
        <dbReference type="Proteomes" id="UP001470230"/>
    </source>
</evidence>
<organism evidence="3 4">
    <name type="scientific">Tritrichomonas musculus</name>
    <dbReference type="NCBI Taxonomy" id="1915356"/>
    <lineage>
        <taxon>Eukaryota</taxon>
        <taxon>Metamonada</taxon>
        <taxon>Parabasalia</taxon>
        <taxon>Tritrichomonadida</taxon>
        <taxon>Tritrichomonadidae</taxon>
        <taxon>Tritrichomonas</taxon>
    </lineage>
</organism>
<dbReference type="PANTHER" id="PTHR24198">
    <property type="entry name" value="ANKYRIN REPEAT AND PROTEIN KINASE DOMAIN-CONTAINING PROTEIN"/>
    <property type="match status" value="1"/>
</dbReference>
<keyword evidence="4" id="KW-1185">Reference proteome</keyword>
<dbReference type="EMBL" id="JAPFFF010000029">
    <property type="protein sequence ID" value="KAK8846488.1"/>
    <property type="molecule type" value="Genomic_DNA"/>
</dbReference>
<comment type="caution">
    <text evidence="3">The sequence shown here is derived from an EMBL/GenBank/DDBJ whole genome shotgun (WGS) entry which is preliminary data.</text>
</comment>
<dbReference type="Pfam" id="PF12796">
    <property type="entry name" value="Ank_2"/>
    <property type="match status" value="1"/>
</dbReference>
<keyword evidence="2" id="KW-0040">ANK repeat</keyword>
<dbReference type="PANTHER" id="PTHR24198:SF165">
    <property type="entry name" value="ANKYRIN REPEAT-CONTAINING PROTEIN-RELATED"/>
    <property type="match status" value="1"/>
</dbReference>